<accession>A0A0L9VLQ0</accession>
<dbReference type="AlphaFoldDB" id="A0A0L9VLQ0"/>
<dbReference type="EMBL" id="CM003380">
    <property type="protein sequence ID" value="KOM55950.1"/>
    <property type="molecule type" value="Genomic_DNA"/>
</dbReference>
<organism evidence="1 2">
    <name type="scientific">Phaseolus angularis</name>
    <name type="common">Azuki bean</name>
    <name type="synonym">Vigna angularis</name>
    <dbReference type="NCBI Taxonomy" id="3914"/>
    <lineage>
        <taxon>Eukaryota</taxon>
        <taxon>Viridiplantae</taxon>
        <taxon>Streptophyta</taxon>
        <taxon>Embryophyta</taxon>
        <taxon>Tracheophyta</taxon>
        <taxon>Spermatophyta</taxon>
        <taxon>Magnoliopsida</taxon>
        <taxon>eudicotyledons</taxon>
        <taxon>Gunneridae</taxon>
        <taxon>Pentapetalae</taxon>
        <taxon>rosids</taxon>
        <taxon>fabids</taxon>
        <taxon>Fabales</taxon>
        <taxon>Fabaceae</taxon>
        <taxon>Papilionoideae</taxon>
        <taxon>50 kb inversion clade</taxon>
        <taxon>NPAAA clade</taxon>
        <taxon>indigoferoid/millettioid clade</taxon>
        <taxon>Phaseoleae</taxon>
        <taxon>Vigna</taxon>
    </lineage>
</organism>
<name>A0A0L9VLQ0_PHAAN</name>
<evidence type="ECO:0000313" key="1">
    <source>
        <dbReference type="EMBL" id="KOM55950.1"/>
    </source>
</evidence>
<dbReference type="Proteomes" id="UP000053144">
    <property type="component" value="Chromosome 10"/>
</dbReference>
<proteinExistence type="predicted"/>
<reference evidence="2" key="1">
    <citation type="journal article" date="2015" name="Proc. Natl. Acad. Sci. U.S.A.">
        <title>Genome sequencing of adzuki bean (Vigna angularis) provides insight into high starch and low fat accumulation and domestication.</title>
        <authorList>
            <person name="Yang K."/>
            <person name="Tian Z."/>
            <person name="Chen C."/>
            <person name="Luo L."/>
            <person name="Zhao B."/>
            <person name="Wang Z."/>
            <person name="Yu L."/>
            <person name="Li Y."/>
            <person name="Sun Y."/>
            <person name="Li W."/>
            <person name="Chen Y."/>
            <person name="Li Y."/>
            <person name="Zhang Y."/>
            <person name="Ai D."/>
            <person name="Zhao J."/>
            <person name="Shang C."/>
            <person name="Ma Y."/>
            <person name="Wu B."/>
            <person name="Wang M."/>
            <person name="Gao L."/>
            <person name="Sun D."/>
            <person name="Zhang P."/>
            <person name="Guo F."/>
            <person name="Wang W."/>
            <person name="Li Y."/>
            <person name="Wang J."/>
            <person name="Varshney R.K."/>
            <person name="Wang J."/>
            <person name="Ling H.Q."/>
            <person name="Wan P."/>
        </authorList>
    </citation>
    <scope>NUCLEOTIDE SEQUENCE</scope>
    <source>
        <strain evidence="2">cv. Jingnong 6</strain>
    </source>
</reference>
<dbReference type="Gramene" id="KOM55950">
    <property type="protein sequence ID" value="KOM55950"/>
    <property type="gene ID" value="LR48_Vigan10g184200"/>
</dbReference>
<sequence length="153" mass="17240">MQAAPIRKRSPARTTVASFSSTVAVFAHDAGSVLVQDVWTRSCGARQRREELAPNRRERKVTLELVAFWLGEHSGGAVAGSEKAVTRWSSSLRWLVWSAVVNRKKTWPLSGRGELSLLIRGGDSRSLMCWVQTKMRKLLEPLMLLIWVKKPWA</sequence>
<evidence type="ECO:0000313" key="2">
    <source>
        <dbReference type="Proteomes" id="UP000053144"/>
    </source>
</evidence>
<protein>
    <submittedName>
        <fullName evidence="1">Uncharacterized protein</fullName>
    </submittedName>
</protein>
<gene>
    <name evidence="1" type="ORF">LR48_Vigan10g184200</name>
</gene>